<comment type="caution">
    <text evidence="2">The sequence shown here is derived from an EMBL/GenBank/DDBJ whole genome shotgun (WGS) entry which is preliminary data.</text>
</comment>
<evidence type="ECO:0000313" key="3">
    <source>
        <dbReference type="Proteomes" id="UP001457282"/>
    </source>
</evidence>
<accession>A0AAW1WXI2</accession>
<feature type="region of interest" description="Disordered" evidence="1">
    <location>
        <begin position="1"/>
        <end position="23"/>
    </location>
</feature>
<name>A0AAW1WXI2_RUBAR</name>
<dbReference type="AlphaFoldDB" id="A0AAW1WXI2"/>
<protein>
    <submittedName>
        <fullName evidence="2">Uncharacterized protein</fullName>
    </submittedName>
</protein>
<organism evidence="2 3">
    <name type="scientific">Rubus argutus</name>
    <name type="common">Southern blackberry</name>
    <dbReference type="NCBI Taxonomy" id="59490"/>
    <lineage>
        <taxon>Eukaryota</taxon>
        <taxon>Viridiplantae</taxon>
        <taxon>Streptophyta</taxon>
        <taxon>Embryophyta</taxon>
        <taxon>Tracheophyta</taxon>
        <taxon>Spermatophyta</taxon>
        <taxon>Magnoliopsida</taxon>
        <taxon>eudicotyledons</taxon>
        <taxon>Gunneridae</taxon>
        <taxon>Pentapetalae</taxon>
        <taxon>rosids</taxon>
        <taxon>fabids</taxon>
        <taxon>Rosales</taxon>
        <taxon>Rosaceae</taxon>
        <taxon>Rosoideae</taxon>
        <taxon>Rosoideae incertae sedis</taxon>
        <taxon>Rubus</taxon>
    </lineage>
</organism>
<sequence>MASSPCFLQSPPPPSASLARAAPSPVHRAAAAVSPSSITNVDPKLNLSRRRHQWLLRNTKDKPRRRCSPIVLSLPALQSAREKRKL</sequence>
<reference evidence="2 3" key="1">
    <citation type="journal article" date="2023" name="G3 (Bethesda)">
        <title>A chromosome-length genome assembly and annotation of blackberry (Rubus argutus, cv. 'Hillquist').</title>
        <authorList>
            <person name="Bruna T."/>
            <person name="Aryal R."/>
            <person name="Dudchenko O."/>
            <person name="Sargent D.J."/>
            <person name="Mead D."/>
            <person name="Buti M."/>
            <person name="Cavallini A."/>
            <person name="Hytonen T."/>
            <person name="Andres J."/>
            <person name="Pham M."/>
            <person name="Weisz D."/>
            <person name="Mascagni F."/>
            <person name="Usai G."/>
            <person name="Natali L."/>
            <person name="Bassil N."/>
            <person name="Fernandez G.E."/>
            <person name="Lomsadze A."/>
            <person name="Armour M."/>
            <person name="Olukolu B."/>
            <person name="Poorten T."/>
            <person name="Britton C."/>
            <person name="Davik J."/>
            <person name="Ashrafi H."/>
            <person name="Aiden E.L."/>
            <person name="Borodovsky M."/>
            <person name="Worthington M."/>
        </authorList>
    </citation>
    <scope>NUCLEOTIDE SEQUENCE [LARGE SCALE GENOMIC DNA]</scope>
    <source>
        <strain evidence="2">PI 553951</strain>
    </source>
</reference>
<keyword evidence="3" id="KW-1185">Reference proteome</keyword>
<evidence type="ECO:0000256" key="1">
    <source>
        <dbReference type="SAM" id="MobiDB-lite"/>
    </source>
</evidence>
<gene>
    <name evidence="2" type="ORF">M0R45_025885</name>
</gene>
<dbReference type="EMBL" id="JBEDUW010000005">
    <property type="protein sequence ID" value="KAK9928765.1"/>
    <property type="molecule type" value="Genomic_DNA"/>
</dbReference>
<proteinExistence type="predicted"/>
<dbReference type="Proteomes" id="UP001457282">
    <property type="component" value="Unassembled WGS sequence"/>
</dbReference>
<evidence type="ECO:0000313" key="2">
    <source>
        <dbReference type="EMBL" id="KAK9928765.1"/>
    </source>
</evidence>